<dbReference type="InterPro" id="IPR007630">
    <property type="entry name" value="RNA_pol_sigma70_r4"/>
</dbReference>
<name>A0A1F5NQ63_9BACT</name>
<evidence type="ECO:0000313" key="9">
    <source>
        <dbReference type="Proteomes" id="UP000176233"/>
    </source>
</evidence>
<feature type="domain" description="RNA polymerase sigma-70 region 4" evidence="7">
    <location>
        <begin position="124"/>
        <end position="173"/>
    </location>
</feature>
<evidence type="ECO:0000259" key="7">
    <source>
        <dbReference type="Pfam" id="PF04545"/>
    </source>
</evidence>
<dbReference type="NCBIfam" id="TIGR02937">
    <property type="entry name" value="sigma70-ECF"/>
    <property type="match status" value="1"/>
</dbReference>
<evidence type="ECO:0000256" key="5">
    <source>
        <dbReference type="ARBA" id="ARBA00023163"/>
    </source>
</evidence>
<dbReference type="SUPFAM" id="SSF88659">
    <property type="entry name" value="Sigma3 and sigma4 domains of RNA polymerase sigma factors"/>
    <property type="match status" value="1"/>
</dbReference>
<keyword evidence="4" id="KW-0238">DNA-binding</keyword>
<dbReference type="GO" id="GO:0006352">
    <property type="term" value="P:DNA-templated transcription initiation"/>
    <property type="evidence" value="ECO:0007669"/>
    <property type="project" value="InterPro"/>
</dbReference>
<evidence type="ECO:0000313" key="8">
    <source>
        <dbReference type="EMBL" id="OGE79713.1"/>
    </source>
</evidence>
<evidence type="ECO:0008006" key="10">
    <source>
        <dbReference type="Google" id="ProtNLM"/>
    </source>
</evidence>
<dbReference type="InterPro" id="IPR013325">
    <property type="entry name" value="RNA_pol_sigma_r2"/>
</dbReference>
<keyword evidence="2" id="KW-0805">Transcription regulation</keyword>
<comment type="similarity">
    <text evidence="1">Belongs to the sigma-70 factor family. ECF subfamily.</text>
</comment>
<evidence type="ECO:0000256" key="3">
    <source>
        <dbReference type="ARBA" id="ARBA00023082"/>
    </source>
</evidence>
<dbReference type="Proteomes" id="UP000176233">
    <property type="component" value="Unassembled WGS sequence"/>
</dbReference>
<comment type="caution">
    <text evidence="8">The sequence shown here is derived from an EMBL/GenBank/DDBJ whole genome shotgun (WGS) entry which is preliminary data.</text>
</comment>
<evidence type="ECO:0000256" key="2">
    <source>
        <dbReference type="ARBA" id="ARBA00023015"/>
    </source>
</evidence>
<dbReference type="PANTHER" id="PTHR43133:SF57">
    <property type="entry name" value="RNA POLYMERASE SIGMA-70 FACTOR"/>
    <property type="match status" value="1"/>
</dbReference>
<dbReference type="SUPFAM" id="SSF88946">
    <property type="entry name" value="Sigma2 domain of RNA polymerase sigma factors"/>
    <property type="match status" value="1"/>
</dbReference>
<dbReference type="AlphaFoldDB" id="A0A1F5NQ63"/>
<gene>
    <name evidence="8" type="ORF">A2660_03025</name>
</gene>
<accession>A0A1F5NQ63</accession>
<feature type="domain" description="RNA polymerase sigma-70 region 2" evidence="6">
    <location>
        <begin position="24"/>
        <end position="87"/>
    </location>
</feature>
<protein>
    <recommendedName>
        <fullName evidence="10">RNA polymerase subunit sigma-24</fullName>
    </recommendedName>
</protein>
<dbReference type="GO" id="GO:0016987">
    <property type="term" value="F:sigma factor activity"/>
    <property type="evidence" value="ECO:0007669"/>
    <property type="project" value="UniProtKB-KW"/>
</dbReference>
<dbReference type="InterPro" id="IPR013324">
    <property type="entry name" value="RNA_pol_sigma_r3/r4-like"/>
</dbReference>
<proteinExistence type="inferred from homology"/>
<dbReference type="InterPro" id="IPR007627">
    <property type="entry name" value="RNA_pol_sigma70_r2"/>
</dbReference>
<organism evidence="8 9">
    <name type="scientific">Candidatus Doudnabacteria bacterium RIFCSPHIGHO2_01_FULL_45_18</name>
    <dbReference type="NCBI Taxonomy" id="1817823"/>
    <lineage>
        <taxon>Bacteria</taxon>
        <taxon>Candidatus Doudnaibacteriota</taxon>
    </lineage>
</organism>
<dbReference type="GO" id="GO:0003677">
    <property type="term" value="F:DNA binding"/>
    <property type="evidence" value="ECO:0007669"/>
    <property type="project" value="UniProtKB-KW"/>
</dbReference>
<dbReference type="Gene3D" id="1.10.1740.10">
    <property type="match status" value="1"/>
</dbReference>
<dbReference type="EMBL" id="MFEJ01000031">
    <property type="protein sequence ID" value="OGE79713.1"/>
    <property type="molecule type" value="Genomic_DNA"/>
</dbReference>
<evidence type="ECO:0000256" key="4">
    <source>
        <dbReference type="ARBA" id="ARBA00023125"/>
    </source>
</evidence>
<dbReference type="Pfam" id="PF04542">
    <property type="entry name" value="Sigma70_r2"/>
    <property type="match status" value="1"/>
</dbReference>
<keyword evidence="3" id="KW-0731">Sigma factor</keyword>
<dbReference type="PANTHER" id="PTHR43133">
    <property type="entry name" value="RNA POLYMERASE ECF-TYPE SIGMA FACTO"/>
    <property type="match status" value="1"/>
</dbReference>
<reference evidence="8 9" key="1">
    <citation type="journal article" date="2016" name="Nat. Commun.">
        <title>Thousands of microbial genomes shed light on interconnected biogeochemical processes in an aquifer system.</title>
        <authorList>
            <person name="Anantharaman K."/>
            <person name="Brown C.T."/>
            <person name="Hug L.A."/>
            <person name="Sharon I."/>
            <person name="Castelle C.J."/>
            <person name="Probst A.J."/>
            <person name="Thomas B.C."/>
            <person name="Singh A."/>
            <person name="Wilkins M.J."/>
            <person name="Karaoz U."/>
            <person name="Brodie E.L."/>
            <person name="Williams K.H."/>
            <person name="Hubbard S.S."/>
            <person name="Banfield J.F."/>
        </authorList>
    </citation>
    <scope>NUCLEOTIDE SEQUENCE [LARGE SCALE GENOMIC DNA]</scope>
</reference>
<evidence type="ECO:0000259" key="6">
    <source>
        <dbReference type="Pfam" id="PF04542"/>
    </source>
</evidence>
<dbReference type="Pfam" id="PF04545">
    <property type="entry name" value="Sigma70_r4"/>
    <property type="match status" value="1"/>
</dbReference>
<keyword evidence="5" id="KW-0804">Transcription</keyword>
<dbReference type="Gene3D" id="1.10.10.10">
    <property type="entry name" value="Winged helix-like DNA-binding domain superfamily/Winged helix DNA-binding domain"/>
    <property type="match status" value="1"/>
</dbReference>
<dbReference type="InterPro" id="IPR036388">
    <property type="entry name" value="WH-like_DNA-bd_sf"/>
</dbReference>
<sequence>MTEEELKRILQKAQNGDSEAFGLIYEHFSEKIYRFIYFRVSHKEVAEDILSDTFVKAWQKINQINTPQALSGWLYQIAKNNIIDYYRIKKDLVPLADVEETLEDQVSPVDIINLNLQQKKILEVLSQLPEDQREVIKYRFFEDLTSEEIAYVLGKTEGAIRVLQHRAILKLKELLKEK</sequence>
<evidence type="ECO:0000256" key="1">
    <source>
        <dbReference type="ARBA" id="ARBA00010641"/>
    </source>
</evidence>
<dbReference type="CDD" id="cd06171">
    <property type="entry name" value="Sigma70_r4"/>
    <property type="match status" value="1"/>
</dbReference>
<dbReference type="InterPro" id="IPR039425">
    <property type="entry name" value="RNA_pol_sigma-70-like"/>
</dbReference>
<dbReference type="InterPro" id="IPR014284">
    <property type="entry name" value="RNA_pol_sigma-70_dom"/>
</dbReference>